<gene>
    <name evidence="2" type="ordered locus">CCNA_01944</name>
</gene>
<keyword evidence="3" id="KW-1185">Reference proteome</keyword>
<dbReference type="RefSeq" id="WP_012640350.1">
    <property type="nucleotide sequence ID" value="NC_011916.1"/>
</dbReference>
<dbReference type="EMBL" id="CP001340">
    <property type="protein sequence ID" value="ACL95409.1"/>
    <property type="molecule type" value="Genomic_DNA"/>
</dbReference>
<dbReference type="InterPro" id="IPR003615">
    <property type="entry name" value="HNH_nuc"/>
</dbReference>
<dbReference type="AlphaFoldDB" id="A0A0H3C953"/>
<dbReference type="KEGG" id="ccs:CCNA_01944"/>
<reference evidence="2 3" key="1">
    <citation type="journal article" date="2010" name="J. Bacteriol.">
        <title>The genetic basis of laboratory adaptation in Caulobacter crescentus.</title>
        <authorList>
            <person name="Marks M.E."/>
            <person name="Castro-Rojas C.M."/>
            <person name="Teiling C."/>
            <person name="Du L."/>
            <person name="Kapatral V."/>
            <person name="Walunas T.L."/>
            <person name="Crosson S."/>
        </authorList>
    </citation>
    <scope>NUCLEOTIDE SEQUENCE [LARGE SCALE GENOMIC DNA]</scope>
    <source>
        <strain evidence="3">NA1000 / CB15N</strain>
    </source>
</reference>
<organism evidence="2 3">
    <name type="scientific">Caulobacter vibrioides (strain NA1000 / CB15N)</name>
    <name type="common">Caulobacter crescentus</name>
    <dbReference type="NCBI Taxonomy" id="565050"/>
    <lineage>
        <taxon>Bacteria</taxon>
        <taxon>Pseudomonadati</taxon>
        <taxon>Pseudomonadota</taxon>
        <taxon>Alphaproteobacteria</taxon>
        <taxon>Caulobacterales</taxon>
        <taxon>Caulobacteraceae</taxon>
        <taxon>Caulobacter</taxon>
    </lineage>
</organism>
<keyword evidence="2" id="KW-0255">Endonuclease</keyword>
<dbReference type="GO" id="GO:0008270">
    <property type="term" value="F:zinc ion binding"/>
    <property type="evidence" value="ECO:0007669"/>
    <property type="project" value="InterPro"/>
</dbReference>
<evidence type="ECO:0000259" key="1">
    <source>
        <dbReference type="SMART" id="SM00507"/>
    </source>
</evidence>
<dbReference type="OrthoDB" id="9788621at2"/>
<dbReference type="HOGENOM" id="CLU_1509508_0_0_5"/>
<name>A0A0H3C953_CAUVN</name>
<dbReference type="SMART" id="SM00507">
    <property type="entry name" value="HNHc"/>
    <property type="match status" value="1"/>
</dbReference>
<dbReference type="Proteomes" id="UP000001364">
    <property type="component" value="Chromosome"/>
</dbReference>
<dbReference type="CDD" id="cd00085">
    <property type="entry name" value="HNHc"/>
    <property type="match status" value="1"/>
</dbReference>
<dbReference type="Pfam" id="PF01844">
    <property type="entry name" value="HNH"/>
    <property type="match status" value="1"/>
</dbReference>
<dbReference type="GO" id="GO:0004519">
    <property type="term" value="F:endonuclease activity"/>
    <property type="evidence" value="ECO:0007669"/>
    <property type="project" value="UniProtKB-KW"/>
</dbReference>
<keyword evidence="2" id="KW-0540">Nuclease</keyword>
<evidence type="ECO:0000313" key="3">
    <source>
        <dbReference type="Proteomes" id="UP000001364"/>
    </source>
</evidence>
<dbReference type="InterPro" id="IPR002711">
    <property type="entry name" value="HNH"/>
</dbReference>
<protein>
    <submittedName>
        <fullName evidence="2">McrA-family restriction endonuclease</fullName>
    </submittedName>
</protein>
<sequence>MAEWNPEERPSIPAEIKRRVLVEAGHRCAIPTCRHIEVDIHHIVPWRTCQAHEYENLIALCPNCHRRADREEIDRKSLKLYKLNLRFVHEKYSQIEMDMLFDLARAPDGVGAPWTPFMLIFFKRVIDSGFVNVYELPGGIFVNGIKSSPSYLTITELGRNFISELGDRDLLA</sequence>
<proteinExistence type="predicted"/>
<evidence type="ECO:0000313" key="2">
    <source>
        <dbReference type="EMBL" id="ACL95409.1"/>
    </source>
</evidence>
<dbReference type="GO" id="GO:0003676">
    <property type="term" value="F:nucleic acid binding"/>
    <property type="evidence" value="ECO:0007669"/>
    <property type="project" value="InterPro"/>
</dbReference>
<feature type="domain" description="HNH nuclease" evidence="1">
    <location>
        <begin position="16"/>
        <end position="66"/>
    </location>
</feature>
<keyword evidence="2" id="KW-0378">Hydrolase</keyword>
<dbReference type="GeneID" id="7330084"/>
<accession>A0A0H3C953</accession>
<dbReference type="RefSeq" id="YP_002517317.1">
    <property type="nucleotide sequence ID" value="NC_011916.1"/>
</dbReference>
<dbReference type="Gene3D" id="1.10.30.50">
    <property type="match status" value="1"/>
</dbReference>